<protein>
    <recommendedName>
        <fullName evidence="3">R3H domain-containing protein</fullName>
    </recommendedName>
</protein>
<organism evidence="1 2">
    <name type="scientific">Paragonimus skrjabini miyazakii</name>
    <dbReference type="NCBI Taxonomy" id="59628"/>
    <lineage>
        <taxon>Eukaryota</taxon>
        <taxon>Metazoa</taxon>
        <taxon>Spiralia</taxon>
        <taxon>Lophotrochozoa</taxon>
        <taxon>Platyhelminthes</taxon>
        <taxon>Trematoda</taxon>
        <taxon>Digenea</taxon>
        <taxon>Plagiorchiida</taxon>
        <taxon>Troglotremata</taxon>
        <taxon>Troglotrematidae</taxon>
        <taxon>Paragonimus</taxon>
    </lineage>
</organism>
<sequence length="180" mass="20511">MLRTSAYQSSHEELFSNFKMNAAKEFRKKQAINDLLLNPEFLAGSSEEVRMAILLSVINFMKRNMGSMLIFPNSLTASERAFGHMVAGAIGLESKSIRLEAKENKTFIIFRSLGVDDDTKLVRLSLTWNSKRSIAQLMQMNPLTAKERLELHLRADGSTNLDRVIDTKFVYMKRMDQMAV</sequence>
<dbReference type="AlphaFoldDB" id="A0A8S9Z198"/>
<reference evidence="1" key="1">
    <citation type="submission" date="2019-07" db="EMBL/GenBank/DDBJ databases">
        <title>Annotation for the trematode Paragonimus miyazaki's.</title>
        <authorList>
            <person name="Choi Y.-J."/>
        </authorList>
    </citation>
    <scope>NUCLEOTIDE SEQUENCE</scope>
    <source>
        <strain evidence="1">Japan</strain>
    </source>
</reference>
<dbReference type="EMBL" id="JTDE01001277">
    <property type="protein sequence ID" value="KAF7259276.1"/>
    <property type="molecule type" value="Genomic_DNA"/>
</dbReference>
<evidence type="ECO:0008006" key="3">
    <source>
        <dbReference type="Google" id="ProtNLM"/>
    </source>
</evidence>
<keyword evidence="2" id="KW-1185">Reference proteome</keyword>
<proteinExistence type="predicted"/>
<dbReference type="InterPro" id="IPR036867">
    <property type="entry name" value="R3H_dom_sf"/>
</dbReference>
<accession>A0A8S9Z198</accession>
<evidence type="ECO:0000313" key="2">
    <source>
        <dbReference type="Proteomes" id="UP000822476"/>
    </source>
</evidence>
<dbReference type="GO" id="GO:0003676">
    <property type="term" value="F:nucleic acid binding"/>
    <property type="evidence" value="ECO:0007669"/>
    <property type="project" value="InterPro"/>
</dbReference>
<comment type="caution">
    <text evidence="1">The sequence shown here is derived from an EMBL/GenBank/DDBJ whole genome shotgun (WGS) entry which is preliminary data.</text>
</comment>
<name>A0A8S9Z198_9TREM</name>
<dbReference type="SUPFAM" id="SSF82708">
    <property type="entry name" value="R3H domain"/>
    <property type="match status" value="1"/>
</dbReference>
<gene>
    <name evidence="1" type="ORF">EG68_03548</name>
</gene>
<dbReference type="Proteomes" id="UP000822476">
    <property type="component" value="Unassembled WGS sequence"/>
</dbReference>
<dbReference type="OrthoDB" id="6287476at2759"/>
<dbReference type="Gene3D" id="3.30.1370.50">
    <property type="entry name" value="R3H-like domain"/>
    <property type="match status" value="1"/>
</dbReference>
<evidence type="ECO:0000313" key="1">
    <source>
        <dbReference type="EMBL" id="KAF7259276.1"/>
    </source>
</evidence>